<proteinExistence type="predicted"/>
<dbReference type="Proteomes" id="UP001552527">
    <property type="component" value="Unassembled WGS sequence"/>
</dbReference>
<protein>
    <submittedName>
        <fullName evidence="1">Uncharacterized protein</fullName>
    </submittedName>
</protein>
<dbReference type="EMBL" id="JBFATE010000023">
    <property type="protein sequence ID" value="MEV5249887.1"/>
    <property type="molecule type" value="Genomic_DNA"/>
</dbReference>
<evidence type="ECO:0000313" key="1">
    <source>
        <dbReference type="EMBL" id="MEV5249887.1"/>
    </source>
</evidence>
<comment type="caution">
    <text evidence="1">The sequence shown here is derived from an EMBL/GenBank/DDBJ whole genome shotgun (WGS) entry which is preliminary data.</text>
</comment>
<dbReference type="RefSeq" id="WP_364027478.1">
    <property type="nucleotide sequence ID" value="NZ_JBFATE010000023.1"/>
</dbReference>
<sequence length="89" mass="10456">MTAVAGIDMNVIARENRADGWTLRPDIDDVWKLTRQPATRRDYPEPWTGYVWPVGDTWHYEIRSWSTRTVFDAGTGSFYDCFQFVHRKA</sequence>
<gene>
    <name evidence="1" type="ORF">AB0K95_32215</name>
</gene>
<keyword evidence="2" id="KW-1185">Reference proteome</keyword>
<name>A0ABV3JNY6_9ACTN</name>
<accession>A0ABV3JNY6</accession>
<evidence type="ECO:0000313" key="2">
    <source>
        <dbReference type="Proteomes" id="UP001552527"/>
    </source>
</evidence>
<organism evidence="1 2">
    <name type="scientific">Streptomyces werraensis</name>
    <dbReference type="NCBI Taxonomy" id="68284"/>
    <lineage>
        <taxon>Bacteria</taxon>
        <taxon>Bacillati</taxon>
        <taxon>Actinomycetota</taxon>
        <taxon>Actinomycetes</taxon>
        <taxon>Kitasatosporales</taxon>
        <taxon>Streptomycetaceae</taxon>
        <taxon>Streptomyces</taxon>
    </lineage>
</organism>
<reference evidence="1 2" key="1">
    <citation type="submission" date="2024-06" db="EMBL/GenBank/DDBJ databases">
        <title>The Natural Products Discovery Center: Release of the First 8490 Sequenced Strains for Exploring Actinobacteria Biosynthetic Diversity.</title>
        <authorList>
            <person name="Kalkreuter E."/>
            <person name="Kautsar S.A."/>
            <person name="Yang D."/>
            <person name="Bader C.D."/>
            <person name="Teijaro C.N."/>
            <person name="Fluegel L."/>
            <person name="Davis C.M."/>
            <person name="Simpson J.R."/>
            <person name="Lauterbach L."/>
            <person name="Steele A.D."/>
            <person name="Gui C."/>
            <person name="Meng S."/>
            <person name="Li G."/>
            <person name="Viehrig K."/>
            <person name="Ye F."/>
            <person name="Su P."/>
            <person name="Kiefer A.F."/>
            <person name="Nichols A."/>
            <person name="Cepeda A.J."/>
            <person name="Yan W."/>
            <person name="Fan B."/>
            <person name="Jiang Y."/>
            <person name="Adhikari A."/>
            <person name="Zheng C.-J."/>
            <person name="Schuster L."/>
            <person name="Cowan T.M."/>
            <person name="Smanski M.J."/>
            <person name="Chevrette M.G."/>
            <person name="De Carvalho L.P.S."/>
            <person name="Shen B."/>
        </authorList>
    </citation>
    <scope>NUCLEOTIDE SEQUENCE [LARGE SCALE GENOMIC DNA]</scope>
    <source>
        <strain evidence="1 2">NPDC052768</strain>
    </source>
</reference>